<dbReference type="Gene3D" id="3.50.50.60">
    <property type="entry name" value="FAD/NAD(P)-binding domain"/>
    <property type="match status" value="1"/>
</dbReference>
<keyword evidence="2" id="KW-1185">Reference proteome</keyword>
<gene>
    <name evidence="1" type="ORF">BJY01DRAFT_234751</name>
</gene>
<dbReference type="Proteomes" id="UP001610446">
    <property type="component" value="Unassembled WGS sequence"/>
</dbReference>
<sequence>MCLGLEGLFISKSCGIADTPTAHLFNPFAFEYLGDLGIEGQAVQQSVCGRASQSMRWSRSMIGEEYGKVLVGRAEHPLELEPLLVRYASHHNFNNLSRDSAQERYICTIGDNITRSTFQVCVQYLFGADGARSQGARLLDFQPDRTSFFGLVAHPPGFGPNGNDPFEGLIPQSPELIRDIIEDEPVDIEILRMDHWTVRETFSLGSNTYLEDSYHLAWKVVYPVGAMLVQGANNGLRAQMGVGWQLVGMFAANPEEGADKLAKLSHGQHIELHSWGAAYSQWYKSTAVYLVDENYGRPGLESNPILQVQVTTYKISTHDLAGKGTFFVCSPGSVVTVGKAQPLNIANSTGIPINVYGIGVSLGYSDVHRDWHDNRGVEEESGRVLVRPDRFVAWRSEKLVPDC</sequence>
<comment type="caution">
    <text evidence="1">The sequence shown here is derived from an EMBL/GenBank/DDBJ whole genome shotgun (WGS) entry which is preliminary data.</text>
</comment>
<accession>A0ABR4K1H6</accession>
<name>A0ABR4K1H6_9EURO</name>
<organism evidence="1 2">
    <name type="scientific">Aspergillus pseudoustus</name>
    <dbReference type="NCBI Taxonomy" id="1810923"/>
    <lineage>
        <taxon>Eukaryota</taxon>
        <taxon>Fungi</taxon>
        <taxon>Dikarya</taxon>
        <taxon>Ascomycota</taxon>
        <taxon>Pezizomycotina</taxon>
        <taxon>Eurotiomycetes</taxon>
        <taxon>Eurotiomycetidae</taxon>
        <taxon>Eurotiales</taxon>
        <taxon>Aspergillaceae</taxon>
        <taxon>Aspergillus</taxon>
        <taxon>Aspergillus subgen. Nidulantes</taxon>
    </lineage>
</organism>
<proteinExistence type="predicted"/>
<evidence type="ECO:0008006" key="3">
    <source>
        <dbReference type="Google" id="ProtNLM"/>
    </source>
</evidence>
<evidence type="ECO:0000313" key="1">
    <source>
        <dbReference type="EMBL" id="KAL2845921.1"/>
    </source>
</evidence>
<evidence type="ECO:0000313" key="2">
    <source>
        <dbReference type="Proteomes" id="UP001610446"/>
    </source>
</evidence>
<protein>
    <recommendedName>
        <fullName evidence="3">FAD-binding domain-containing protein</fullName>
    </recommendedName>
</protein>
<dbReference type="Gene3D" id="3.40.30.120">
    <property type="match status" value="1"/>
</dbReference>
<dbReference type="InterPro" id="IPR036188">
    <property type="entry name" value="FAD/NAD-bd_sf"/>
</dbReference>
<reference evidence="1 2" key="1">
    <citation type="submission" date="2024-07" db="EMBL/GenBank/DDBJ databases">
        <title>Section-level genome sequencing and comparative genomics of Aspergillus sections Usti and Cavernicolus.</title>
        <authorList>
            <consortium name="Lawrence Berkeley National Laboratory"/>
            <person name="Nybo J.L."/>
            <person name="Vesth T.C."/>
            <person name="Theobald S."/>
            <person name="Frisvad J.C."/>
            <person name="Larsen T.O."/>
            <person name="Kjaerboelling I."/>
            <person name="Rothschild-Mancinelli K."/>
            <person name="Lyhne E.K."/>
            <person name="Kogle M.E."/>
            <person name="Barry K."/>
            <person name="Clum A."/>
            <person name="Na H."/>
            <person name="Ledsgaard L."/>
            <person name="Lin J."/>
            <person name="Lipzen A."/>
            <person name="Kuo A."/>
            <person name="Riley R."/>
            <person name="Mondo S."/>
            <person name="Labutti K."/>
            <person name="Haridas S."/>
            <person name="Pangalinan J."/>
            <person name="Salamov A.A."/>
            <person name="Simmons B.A."/>
            <person name="Magnuson J.K."/>
            <person name="Chen J."/>
            <person name="Drula E."/>
            <person name="Henrissat B."/>
            <person name="Wiebenga A."/>
            <person name="Lubbers R.J."/>
            <person name="Gomes A.C."/>
            <person name="Makela M.R."/>
            <person name="Stajich J."/>
            <person name="Grigoriev I.V."/>
            <person name="Mortensen U.H."/>
            <person name="De Vries R.P."/>
            <person name="Baker S.E."/>
            <person name="Andersen M.R."/>
        </authorList>
    </citation>
    <scope>NUCLEOTIDE SEQUENCE [LARGE SCALE GENOMIC DNA]</scope>
    <source>
        <strain evidence="1 2">CBS 123904</strain>
    </source>
</reference>
<dbReference type="EMBL" id="JBFXLU010000067">
    <property type="protein sequence ID" value="KAL2845921.1"/>
    <property type="molecule type" value="Genomic_DNA"/>
</dbReference>